<sequence>MIKTSNGDTAFSLTYGTEAVIPVEIGMPSIRCAEVNHAESDKELLLNLEILEERWEKVAIRKAKNKATMAKYYNAKVHSISFRPRDFVYCSNKAGRAKESEKLGPNWEGPYEVVKVLVKGANKLRNGSEDIIP</sequence>
<protein>
    <submittedName>
        <fullName evidence="1">Reverse transcriptase domain-containing protein</fullName>
    </submittedName>
</protein>
<keyword evidence="1" id="KW-0808">Transferase</keyword>
<dbReference type="AlphaFoldDB" id="A0A699QEB3"/>
<dbReference type="PANTHER" id="PTHR48475:SF2">
    <property type="entry name" value="RIBONUCLEASE H"/>
    <property type="match status" value="1"/>
</dbReference>
<feature type="non-terminal residue" evidence="1">
    <location>
        <position position="133"/>
    </location>
</feature>
<proteinExistence type="predicted"/>
<gene>
    <name evidence="1" type="ORF">Tci_838887</name>
</gene>
<dbReference type="GO" id="GO:0003964">
    <property type="term" value="F:RNA-directed DNA polymerase activity"/>
    <property type="evidence" value="ECO:0007669"/>
    <property type="project" value="UniProtKB-KW"/>
</dbReference>
<comment type="caution">
    <text evidence="1">The sequence shown here is derived from an EMBL/GenBank/DDBJ whole genome shotgun (WGS) entry which is preliminary data.</text>
</comment>
<name>A0A699QEB3_TANCI</name>
<dbReference type="EMBL" id="BKCJ011013198">
    <property type="protein sequence ID" value="GFC66917.1"/>
    <property type="molecule type" value="Genomic_DNA"/>
</dbReference>
<organism evidence="1">
    <name type="scientific">Tanacetum cinerariifolium</name>
    <name type="common">Dalmatian daisy</name>
    <name type="synonym">Chrysanthemum cinerariifolium</name>
    <dbReference type="NCBI Taxonomy" id="118510"/>
    <lineage>
        <taxon>Eukaryota</taxon>
        <taxon>Viridiplantae</taxon>
        <taxon>Streptophyta</taxon>
        <taxon>Embryophyta</taxon>
        <taxon>Tracheophyta</taxon>
        <taxon>Spermatophyta</taxon>
        <taxon>Magnoliopsida</taxon>
        <taxon>eudicotyledons</taxon>
        <taxon>Gunneridae</taxon>
        <taxon>Pentapetalae</taxon>
        <taxon>asterids</taxon>
        <taxon>campanulids</taxon>
        <taxon>Asterales</taxon>
        <taxon>Asteraceae</taxon>
        <taxon>Asteroideae</taxon>
        <taxon>Anthemideae</taxon>
        <taxon>Anthemidinae</taxon>
        <taxon>Tanacetum</taxon>
    </lineage>
</organism>
<keyword evidence="1" id="KW-0548">Nucleotidyltransferase</keyword>
<dbReference type="PANTHER" id="PTHR48475">
    <property type="entry name" value="RIBONUCLEASE H"/>
    <property type="match status" value="1"/>
</dbReference>
<reference evidence="1" key="1">
    <citation type="journal article" date="2019" name="Sci. Rep.">
        <title>Draft genome of Tanacetum cinerariifolium, the natural source of mosquito coil.</title>
        <authorList>
            <person name="Yamashiro T."/>
            <person name="Shiraishi A."/>
            <person name="Satake H."/>
            <person name="Nakayama K."/>
        </authorList>
    </citation>
    <scope>NUCLEOTIDE SEQUENCE</scope>
</reference>
<keyword evidence="1" id="KW-0695">RNA-directed DNA polymerase</keyword>
<evidence type="ECO:0000313" key="1">
    <source>
        <dbReference type="EMBL" id="GFC66917.1"/>
    </source>
</evidence>
<accession>A0A699QEB3</accession>